<keyword evidence="3" id="KW-1185">Reference proteome</keyword>
<organism evidence="2 3">
    <name type="scientific">Trichoderma simmonsii</name>
    <dbReference type="NCBI Taxonomy" id="1491479"/>
    <lineage>
        <taxon>Eukaryota</taxon>
        <taxon>Fungi</taxon>
        <taxon>Dikarya</taxon>
        <taxon>Ascomycota</taxon>
        <taxon>Pezizomycotina</taxon>
        <taxon>Sordariomycetes</taxon>
        <taxon>Hypocreomycetidae</taxon>
        <taxon>Hypocreales</taxon>
        <taxon>Hypocreaceae</taxon>
        <taxon>Trichoderma</taxon>
    </lineage>
</organism>
<feature type="chain" id="PRO_5034898541" description="Secreted protein" evidence="1">
    <location>
        <begin position="20"/>
        <end position="103"/>
    </location>
</feature>
<dbReference type="EMBL" id="CP075864">
    <property type="protein sequence ID" value="QYS94365.1"/>
    <property type="molecule type" value="Genomic_DNA"/>
</dbReference>
<reference evidence="2 3" key="1">
    <citation type="journal article" date="2021" name="BMC Genomics">
        <title>Telomere-to-telomere genome assembly of asparaginase-producing Trichoderma simmonsii.</title>
        <authorList>
            <person name="Chung D."/>
            <person name="Kwon Y.M."/>
            <person name="Yang Y."/>
        </authorList>
    </citation>
    <scope>NUCLEOTIDE SEQUENCE [LARGE SCALE GENOMIC DNA]</scope>
    <source>
        <strain evidence="2 3">GH-Sj1</strain>
    </source>
</reference>
<accession>A0A8G0P9G5</accession>
<protein>
    <recommendedName>
        <fullName evidence="4">Secreted protein</fullName>
    </recommendedName>
</protein>
<dbReference type="AlphaFoldDB" id="A0A8G0P9G5"/>
<gene>
    <name evidence="2" type="ORF">H0G86_001701</name>
</gene>
<evidence type="ECO:0000256" key="1">
    <source>
        <dbReference type="SAM" id="SignalP"/>
    </source>
</evidence>
<feature type="signal peptide" evidence="1">
    <location>
        <begin position="1"/>
        <end position="19"/>
    </location>
</feature>
<keyword evidence="1" id="KW-0732">Signal</keyword>
<sequence>MRVIAPFLLPSFFLIFFFSFPFPHVIHCPGSYSIIVKSFSTLSPKCCLTQQEERQECQEGETKRHQPATVAHDRMEQGFTKTLEEVPGHKAVEKRIPRSTKSR</sequence>
<dbReference type="Proteomes" id="UP000826661">
    <property type="component" value="Chromosome I"/>
</dbReference>
<evidence type="ECO:0000313" key="2">
    <source>
        <dbReference type="EMBL" id="QYS94365.1"/>
    </source>
</evidence>
<name>A0A8G0P9G5_9HYPO</name>
<evidence type="ECO:0000313" key="3">
    <source>
        <dbReference type="Proteomes" id="UP000826661"/>
    </source>
</evidence>
<proteinExistence type="predicted"/>
<evidence type="ECO:0008006" key="4">
    <source>
        <dbReference type="Google" id="ProtNLM"/>
    </source>
</evidence>